<evidence type="ECO:0000256" key="4">
    <source>
        <dbReference type="ARBA" id="ARBA00022833"/>
    </source>
</evidence>
<dbReference type="FunFam" id="3.30.160.60:FF:002343">
    <property type="entry name" value="Zinc finger protein 33A"/>
    <property type="match status" value="1"/>
</dbReference>
<evidence type="ECO:0000256" key="5">
    <source>
        <dbReference type="PROSITE-ProRule" id="PRU00042"/>
    </source>
</evidence>
<dbReference type="EMBL" id="VWZG01003867">
    <property type="protein sequence ID" value="NXG16652.1"/>
    <property type="molecule type" value="Genomic_DNA"/>
</dbReference>
<dbReference type="GO" id="GO:0000981">
    <property type="term" value="F:DNA-binding transcription factor activity, RNA polymerase II-specific"/>
    <property type="evidence" value="ECO:0007669"/>
    <property type="project" value="TreeGrafter"/>
</dbReference>
<dbReference type="SUPFAM" id="SSF57667">
    <property type="entry name" value="beta-beta-alpha zinc fingers"/>
    <property type="match status" value="1"/>
</dbReference>
<feature type="domain" description="C2H2-type" evidence="6">
    <location>
        <begin position="1"/>
        <end position="20"/>
    </location>
</feature>
<evidence type="ECO:0000259" key="6">
    <source>
        <dbReference type="PROSITE" id="PS50157"/>
    </source>
</evidence>
<keyword evidence="1" id="KW-0479">Metal-binding</keyword>
<dbReference type="GO" id="GO:0005634">
    <property type="term" value="C:nucleus"/>
    <property type="evidence" value="ECO:0007669"/>
    <property type="project" value="TreeGrafter"/>
</dbReference>
<dbReference type="AlphaFoldDB" id="A0A7K8ZLJ3"/>
<gene>
    <name evidence="7" type="primary">Znf354b</name>
    <name evidence="7" type="ORF">GRAVAR_R08918</name>
</gene>
<dbReference type="PROSITE" id="PS00028">
    <property type="entry name" value="ZINC_FINGER_C2H2_1"/>
    <property type="match status" value="1"/>
</dbReference>
<sequence length="56" mass="6611">SLSHSSNLVVHEQLHTGEKPCTCLECRKSFRQRSHLICHQEMHTRNEPYKCLEYGK</sequence>
<reference evidence="7 8" key="1">
    <citation type="submission" date="2019-09" db="EMBL/GenBank/DDBJ databases">
        <title>Bird 10,000 Genomes (B10K) Project - Family phase.</title>
        <authorList>
            <person name="Zhang G."/>
        </authorList>
    </citation>
    <scope>NUCLEOTIDE SEQUENCE [LARGE SCALE GENOMIC DNA]</scope>
    <source>
        <strain evidence="7">B10K-DU-001-02</strain>
        <tissue evidence="7">Muscle</tissue>
    </source>
</reference>
<organism evidence="7 8">
    <name type="scientific">Grallaria varia</name>
    <name type="common">variegated antpitta</name>
    <dbReference type="NCBI Taxonomy" id="117165"/>
    <lineage>
        <taxon>Eukaryota</taxon>
        <taxon>Metazoa</taxon>
        <taxon>Chordata</taxon>
        <taxon>Craniata</taxon>
        <taxon>Vertebrata</taxon>
        <taxon>Euteleostomi</taxon>
        <taxon>Archelosauria</taxon>
        <taxon>Archosauria</taxon>
        <taxon>Dinosauria</taxon>
        <taxon>Saurischia</taxon>
        <taxon>Theropoda</taxon>
        <taxon>Coelurosauria</taxon>
        <taxon>Aves</taxon>
        <taxon>Neognathae</taxon>
        <taxon>Neoaves</taxon>
        <taxon>Telluraves</taxon>
        <taxon>Australaves</taxon>
        <taxon>Passeriformes</taxon>
        <taxon>Formicariidae</taxon>
        <taxon>Grallaria</taxon>
    </lineage>
</organism>
<evidence type="ECO:0000256" key="2">
    <source>
        <dbReference type="ARBA" id="ARBA00022737"/>
    </source>
</evidence>
<dbReference type="PANTHER" id="PTHR14196">
    <property type="entry name" value="ODD-SKIPPED - RELATED"/>
    <property type="match status" value="1"/>
</dbReference>
<name>A0A7K8ZLJ3_9PASS</name>
<evidence type="ECO:0000256" key="3">
    <source>
        <dbReference type="ARBA" id="ARBA00022771"/>
    </source>
</evidence>
<keyword evidence="2" id="KW-0677">Repeat</keyword>
<keyword evidence="4" id="KW-0862">Zinc</keyword>
<dbReference type="InterPro" id="IPR050717">
    <property type="entry name" value="C2H2-ZF_Transcription_Reg"/>
</dbReference>
<dbReference type="PANTHER" id="PTHR14196:SF12">
    <property type="entry name" value="ZINC FINGER PROTEIN 208-LIKE"/>
    <property type="match status" value="1"/>
</dbReference>
<feature type="non-terminal residue" evidence="7">
    <location>
        <position position="56"/>
    </location>
</feature>
<keyword evidence="8" id="KW-1185">Reference proteome</keyword>
<protein>
    <submittedName>
        <fullName evidence="7">Z354B protein</fullName>
    </submittedName>
</protein>
<comment type="caution">
    <text evidence="7">The sequence shown here is derived from an EMBL/GenBank/DDBJ whole genome shotgun (WGS) entry which is preliminary data.</text>
</comment>
<dbReference type="GO" id="GO:0008270">
    <property type="term" value="F:zinc ion binding"/>
    <property type="evidence" value="ECO:0007669"/>
    <property type="project" value="UniProtKB-KW"/>
</dbReference>
<dbReference type="Gene3D" id="3.30.160.60">
    <property type="entry name" value="Classic Zinc Finger"/>
    <property type="match status" value="2"/>
</dbReference>
<evidence type="ECO:0000313" key="8">
    <source>
        <dbReference type="Proteomes" id="UP000591535"/>
    </source>
</evidence>
<accession>A0A7K8ZLJ3</accession>
<dbReference type="InterPro" id="IPR036236">
    <property type="entry name" value="Znf_C2H2_sf"/>
</dbReference>
<dbReference type="Proteomes" id="UP000591535">
    <property type="component" value="Unassembled WGS sequence"/>
</dbReference>
<dbReference type="PROSITE" id="PS50157">
    <property type="entry name" value="ZINC_FINGER_C2H2_2"/>
    <property type="match status" value="2"/>
</dbReference>
<proteinExistence type="predicted"/>
<evidence type="ECO:0000256" key="1">
    <source>
        <dbReference type="ARBA" id="ARBA00022723"/>
    </source>
</evidence>
<dbReference type="GO" id="GO:0000977">
    <property type="term" value="F:RNA polymerase II transcription regulatory region sequence-specific DNA binding"/>
    <property type="evidence" value="ECO:0007669"/>
    <property type="project" value="TreeGrafter"/>
</dbReference>
<evidence type="ECO:0000313" key="7">
    <source>
        <dbReference type="EMBL" id="NXG16652.1"/>
    </source>
</evidence>
<feature type="domain" description="C2H2-type" evidence="6">
    <location>
        <begin position="21"/>
        <end position="48"/>
    </location>
</feature>
<keyword evidence="3 5" id="KW-0863">Zinc-finger</keyword>
<feature type="non-terminal residue" evidence="7">
    <location>
        <position position="1"/>
    </location>
</feature>
<dbReference type="InterPro" id="IPR013087">
    <property type="entry name" value="Znf_C2H2_type"/>
</dbReference>